<evidence type="ECO:0008006" key="3">
    <source>
        <dbReference type="Google" id="ProtNLM"/>
    </source>
</evidence>
<proteinExistence type="predicted"/>
<dbReference type="EMBL" id="JACGCI010000043">
    <property type="protein sequence ID" value="KAF6752694.1"/>
    <property type="molecule type" value="Genomic_DNA"/>
</dbReference>
<evidence type="ECO:0000313" key="1">
    <source>
        <dbReference type="EMBL" id="KAF6752694.1"/>
    </source>
</evidence>
<dbReference type="Proteomes" id="UP000521943">
    <property type="component" value="Unassembled WGS sequence"/>
</dbReference>
<gene>
    <name evidence="1" type="ORF">DFP72DRAFT_904557</name>
</gene>
<sequence length="514" mass="58203">MLMATPLGALNEPSSPKLLQPRGSIPFDVWANIARFLPSDTLKELYSVNQAFLKLSMDERYRVLECTRRDLSEIAPTAMLDMIQGDTLRSGLVRELIVGLRQVARLPSSEAYVEWGEKVKRREFDTIYTSSHGKGRPRRGRKDKKYREDEASRLILLQRTLDVIRALPNVQSCVVHDRRVERGKYIPASDALCRTAIPFVVGAWFSRTSSSNLRSLALDVSAEAVGDLLHTAQDVHFASLEEVNIDFRMVYRSTDAMEPLLGAVVPFVNRHCGTLRRFHFRTREHLPLCRMFRGLKPMLNLKELEVSQGYVSTLQTETVGLQEFLKAHAETLMALCLEFVALGSNLVLDPAMEEWDLQPCLHVSYTKLRTFRFGLHGFPEDFSEKVRLSLQDVWIPSLRRLVLDVIDPPLKAADVDGIFSTVPANQDVQLASLSLVVDDITPGLLEALDNRFSFLQDVGVEIRPYTHEGSESGESRADEVPQRKSLHLEGRRWSEGAMRLKALSEFLDLLKQDS</sequence>
<comment type="caution">
    <text evidence="1">The sequence shown here is derived from an EMBL/GenBank/DDBJ whole genome shotgun (WGS) entry which is preliminary data.</text>
</comment>
<reference evidence="1 2" key="1">
    <citation type="submission" date="2020-07" db="EMBL/GenBank/DDBJ databases">
        <title>Comparative genomics of pyrophilous fungi reveals a link between fire events and developmental genes.</title>
        <authorList>
            <consortium name="DOE Joint Genome Institute"/>
            <person name="Steindorff A.S."/>
            <person name="Carver A."/>
            <person name="Calhoun S."/>
            <person name="Stillman K."/>
            <person name="Liu H."/>
            <person name="Lipzen A."/>
            <person name="Pangilinan J."/>
            <person name="Labutti K."/>
            <person name="Bruns T.D."/>
            <person name="Grigoriev I.V."/>
        </authorList>
    </citation>
    <scope>NUCLEOTIDE SEQUENCE [LARGE SCALE GENOMIC DNA]</scope>
    <source>
        <strain evidence="1 2">CBS 144469</strain>
    </source>
</reference>
<name>A0A8H6HT31_9AGAR</name>
<organism evidence="1 2">
    <name type="scientific">Ephemerocybe angulata</name>
    <dbReference type="NCBI Taxonomy" id="980116"/>
    <lineage>
        <taxon>Eukaryota</taxon>
        <taxon>Fungi</taxon>
        <taxon>Dikarya</taxon>
        <taxon>Basidiomycota</taxon>
        <taxon>Agaricomycotina</taxon>
        <taxon>Agaricomycetes</taxon>
        <taxon>Agaricomycetidae</taxon>
        <taxon>Agaricales</taxon>
        <taxon>Agaricineae</taxon>
        <taxon>Psathyrellaceae</taxon>
        <taxon>Ephemerocybe</taxon>
    </lineage>
</organism>
<protein>
    <recommendedName>
        <fullName evidence="3">F-box domain-containing protein</fullName>
    </recommendedName>
</protein>
<keyword evidence="2" id="KW-1185">Reference proteome</keyword>
<accession>A0A8H6HT31</accession>
<evidence type="ECO:0000313" key="2">
    <source>
        <dbReference type="Proteomes" id="UP000521943"/>
    </source>
</evidence>
<dbReference type="OrthoDB" id="3039255at2759"/>
<dbReference type="AlphaFoldDB" id="A0A8H6HT31"/>